<feature type="region of interest" description="Disordered" evidence="2">
    <location>
        <begin position="1179"/>
        <end position="1214"/>
    </location>
</feature>
<feature type="region of interest" description="Disordered" evidence="2">
    <location>
        <begin position="1093"/>
        <end position="1123"/>
    </location>
</feature>
<dbReference type="Proteomes" id="UP000030071">
    <property type="component" value="Plasmid p48"/>
</dbReference>
<evidence type="ECO:0000256" key="2">
    <source>
        <dbReference type="SAM" id="MobiDB-lite"/>
    </source>
</evidence>
<name>F9T6S3_9VIBR</name>
<protein>
    <submittedName>
        <fullName evidence="4 5">Relaxase</fullName>
    </submittedName>
</protein>
<accession>F9T6S3</accession>
<evidence type="ECO:0000313" key="6">
    <source>
        <dbReference type="Proteomes" id="UP000003836"/>
    </source>
</evidence>
<keyword evidence="4" id="KW-0614">Plasmid</keyword>
<feature type="compositionally biased region" description="Basic and acidic residues" evidence="2">
    <location>
        <begin position="383"/>
        <end position="393"/>
    </location>
</feature>
<dbReference type="AlphaFoldDB" id="F9T6S3"/>
<dbReference type="eggNOG" id="COG3736">
    <property type="taxonomic scope" value="Bacteria"/>
</dbReference>
<sequence length="1214" mass="137607">MLARVSSNKLGIVDYLKNGHKSGRSLSRDELDERVCIDGDLNLTEELINQLNIQGREDNYLHITLSYAERDLSEDKIIDSYNQYKKLLMSAYGEDEYNVYAEIHHPKVKSYVDKKTGEVVERFPHVHMVIPKRNMITGKSINPFGRYTDNIKYHDAIQETVNRTHQLESPYDNQRKYRILGDDSDFISRYKGDTFKSGNREFKEKLFDSINAKEIRTMKAFEKELASHGQVSKGKAGAVDEYYQIKLPGQTKNIRLKHTCFTKDYIEKRELQRVKPSDKKIAGDLSEWLETRSEENKFIHPASPRIRKEYYKLNQAERTKRLLELKASYEDAHKINDSSSPKYRRATKSATTDIPGMNELDSSMDDVASWQKNGTHPPVFDSETTKTAERTDNHSVVNQQPAASTFATLKTLEPSASSERLNTKTTPNQKSQEETNNVNNEAQRREIRSQPSVTEHRGERRRQPTEARNGLPSMQPRNVDGSRQGRGKTGSGVLPTDKYNRVGWAGQYRDRQLRRSNDVRRRLEQGFKQGVKEGIPGVRKNVQRRLEKPTSLIEQYKQGTYKTPQSELDYFRKIRRDIDPEALLNHFEKSHGLIKRNYSIEAREDGTPRIRIGNRAYTASDFCTKHMHLEWDETKHLLTKLYQDKLAKRDEQHELNAIVFASDYTTQGYSSKSKLSRVNESLQIFKYLQQKEQYEDRKMSLSEAELKHRTDNPTANENAISNDELSYQNITDTFLRQQQLAQSLTVKLSDIVASKDLKDKYVDFSDKNTGIKLFRDHGHKIVMNSRNPDVNHVAAAMALASEKFGTVNITGSKDFKQQVIDVAVAKDLNIVFANKQLQQQFMKCKQLAKENALLEQASKKHDTKNAQSVAQSAVNIETGSTGGLAENRSAAAIREALTNSDKVKSDLEKLEGLDDVQKGKVVSSHVDMLQAHQGTAGYRIVEDAMLSGAENNEDYQTLVDKEIEVRKEQQTKAEAEKQVSASSETAIDGSDKPLVTLVGHGAAPYLNKKDGKLSYYVELSNGEVKWGVGLKEAITKSKAKVGDVVEVERVGKKDVQLTQLQRDNEGKVTGTDVIDTHRNKWEVTVVGRTLESAPIEHEATQSNTPAVDEAVNQEPPVASKQQTDSYAVDYEHQEGTSLLRVTINGQEPSTVETKVLLAIQQQDGFLKNFTLAQIESGELQQRQAKGAQPVPQTYGLTGEVVNQDEKQTNVPKLK</sequence>
<dbReference type="GeneID" id="23448153"/>
<dbReference type="Proteomes" id="UP000003836">
    <property type="component" value="Unassembled WGS sequence"/>
</dbReference>
<feature type="compositionally biased region" description="Basic and acidic residues" evidence="2">
    <location>
        <begin position="442"/>
        <end position="465"/>
    </location>
</feature>
<dbReference type="HOGENOM" id="CLU_005014_0_0_6"/>
<proteinExistence type="predicted"/>
<feature type="coiled-coil region" evidence="1">
    <location>
        <begin position="958"/>
        <end position="985"/>
    </location>
</feature>
<evidence type="ECO:0000313" key="4">
    <source>
        <dbReference type="EMBL" id="AIW17487.1"/>
    </source>
</evidence>
<dbReference type="PATRIC" id="fig|1051646.9.peg.5043"/>
<feature type="region of interest" description="Disordered" evidence="2">
    <location>
        <begin position="335"/>
        <end position="498"/>
    </location>
</feature>
<evidence type="ECO:0000313" key="7">
    <source>
        <dbReference type="Proteomes" id="UP000030071"/>
    </source>
</evidence>
<dbReference type="Pfam" id="PF18821">
    <property type="entry name" value="LPD7"/>
    <property type="match status" value="1"/>
</dbReference>
<geneLocation type="plasmid" evidence="4 7">
    <name>p48</name>
</geneLocation>
<reference evidence="5 6" key="2">
    <citation type="journal article" date="2012" name="Int. J. Syst. Evol. Microbiol.">
        <title>Vibrio caribbeanicus sp. nov., isolated from the marine sponge Scleritoderma cyanea.</title>
        <authorList>
            <person name="Hoffmann M."/>
            <person name="Monday S.R."/>
            <person name="Allard M.W."/>
            <person name="Strain E.A."/>
            <person name="Whittaker P."/>
            <person name="Naum M."/>
            <person name="McCarthy P.J."/>
            <person name="Lopez J.V."/>
            <person name="Fischer M."/>
            <person name="Brown E.W."/>
        </authorList>
    </citation>
    <scope>NUCLEOTIDE SEQUENCE [LARGE SCALE GENOMIC DNA]</scope>
    <source>
        <strain evidence="5 6">ATCC 19109</strain>
    </source>
</reference>
<dbReference type="eggNOG" id="COG4643">
    <property type="taxonomic scope" value="Bacteria"/>
</dbReference>
<organism evidence="4 7">
    <name type="scientific">Vibrio tubiashii ATCC 19109</name>
    <dbReference type="NCBI Taxonomy" id="1051646"/>
    <lineage>
        <taxon>Bacteria</taxon>
        <taxon>Pseudomonadati</taxon>
        <taxon>Pseudomonadota</taxon>
        <taxon>Gammaproteobacteria</taxon>
        <taxon>Vibrionales</taxon>
        <taxon>Vibrionaceae</taxon>
        <taxon>Vibrio</taxon>
        <taxon>Vibrio oreintalis group</taxon>
    </lineage>
</organism>
<keyword evidence="1" id="KW-0175">Coiled coil</keyword>
<evidence type="ECO:0000313" key="5">
    <source>
        <dbReference type="EMBL" id="EGU54478.1"/>
    </source>
</evidence>
<evidence type="ECO:0000256" key="1">
    <source>
        <dbReference type="SAM" id="Coils"/>
    </source>
</evidence>
<reference evidence="5" key="1">
    <citation type="submission" date="2011-08" db="EMBL/GenBank/DDBJ databases">
        <authorList>
            <person name="Hoffman M."/>
            <person name="Strain E.A."/>
            <person name="Brown E."/>
            <person name="Allard M.W."/>
        </authorList>
    </citation>
    <scope>NUCLEOTIDE SEQUENCE</scope>
    <source>
        <strain evidence="5">ATCC 19109</strain>
    </source>
</reference>
<gene>
    <name evidence="4" type="ORF">IX91_25865</name>
    <name evidence="5" type="ORF">VITU9109_02852</name>
</gene>
<dbReference type="EMBL" id="AFWI01000154">
    <property type="protein sequence ID" value="EGU54478.1"/>
    <property type="molecule type" value="Genomic_DNA"/>
</dbReference>
<reference evidence="4 7" key="3">
    <citation type="submission" date="2014-08" db="EMBL/GenBank/DDBJ databases">
        <title>First Complete Genome Sequence of the Shellfish Pathogen Vibrio tubiashii.</title>
        <authorList>
            <person name="Richards G.P."/>
            <person name="Needleman D.S."/>
            <person name="Watson M.A."/>
            <person name="Bono J.L."/>
        </authorList>
    </citation>
    <scope>NUCLEOTIDE SEQUENCE [LARGE SCALE GENOMIC DNA]</scope>
    <source>
        <strain evidence="4 7">ATCC 19109</strain>
        <plasmid evidence="4">p48</plasmid>
        <plasmid evidence="7">Plasmid p48</plasmid>
    </source>
</reference>
<feature type="domain" description="Large polyvalent protein-associated" evidence="3">
    <location>
        <begin position="765"/>
        <end position="840"/>
    </location>
</feature>
<dbReference type="EMBL" id="CP009359">
    <property type="protein sequence ID" value="AIW17487.1"/>
    <property type="molecule type" value="Genomic_DNA"/>
</dbReference>
<dbReference type="KEGG" id="vtu:IX91_25865"/>
<evidence type="ECO:0000259" key="3">
    <source>
        <dbReference type="Pfam" id="PF18821"/>
    </source>
</evidence>
<dbReference type="InterPro" id="IPR040677">
    <property type="entry name" value="LPD7"/>
</dbReference>
<keyword evidence="6" id="KW-1185">Reference proteome</keyword>
<dbReference type="RefSeq" id="WP_004745298.1">
    <property type="nucleotide sequence ID" value="NZ_AFWI01000154.1"/>
</dbReference>
<feature type="compositionally biased region" description="Polar residues" evidence="2">
    <location>
        <begin position="394"/>
        <end position="441"/>
    </location>
</feature>